<keyword evidence="3" id="KW-1185">Reference proteome</keyword>
<dbReference type="Proteomes" id="UP001500282">
    <property type="component" value="Unassembled WGS sequence"/>
</dbReference>
<gene>
    <name evidence="2" type="ORF">GCM10009579_31570</name>
</gene>
<evidence type="ECO:0000313" key="3">
    <source>
        <dbReference type="Proteomes" id="UP001500282"/>
    </source>
</evidence>
<evidence type="ECO:0000313" key="2">
    <source>
        <dbReference type="EMBL" id="GAA1270671.1"/>
    </source>
</evidence>
<proteinExistence type="predicted"/>
<organism evidence="2 3">
    <name type="scientific">Streptomyces javensis</name>
    <dbReference type="NCBI Taxonomy" id="114698"/>
    <lineage>
        <taxon>Bacteria</taxon>
        <taxon>Bacillati</taxon>
        <taxon>Actinomycetota</taxon>
        <taxon>Actinomycetes</taxon>
        <taxon>Kitasatosporales</taxon>
        <taxon>Streptomycetaceae</taxon>
        <taxon>Streptomyces</taxon>
        <taxon>Streptomyces violaceusniger group</taxon>
    </lineage>
</organism>
<feature type="region of interest" description="Disordered" evidence="1">
    <location>
        <begin position="1"/>
        <end position="43"/>
    </location>
</feature>
<protein>
    <submittedName>
        <fullName evidence="2">Uncharacterized protein</fullName>
    </submittedName>
</protein>
<name>A0ABN1X0E3_9ACTN</name>
<comment type="caution">
    <text evidence="2">The sequence shown here is derived from an EMBL/GenBank/DDBJ whole genome shotgun (WGS) entry which is preliminary data.</text>
</comment>
<reference evidence="2 3" key="1">
    <citation type="journal article" date="2019" name="Int. J. Syst. Evol. Microbiol.">
        <title>The Global Catalogue of Microorganisms (GCM) 10K type strain sequencing project: providing services to taxonomists for standard genome sequencing and annotation.</title>
        <authorList>
            <consortium name="The Broad Institute Genomics Platform"/>
            <consortium name="The Broad Institute Genome Sequencing Center for Infectious Disease"/>
            <person name="Wu L."/>
            <person name="Ma J."/>
        </authorList>
    </citation>
    <scope>NUCLEOTIDE SEQUENCE [LARGE SCALE GENOMIC DNA]</scope>
    <source>
        <strain evidence="2 3">JCM 11448</strain>
    </source>
</reference>
<accession>A0ABN1X0E3</accession>
<evidence type="ECO:0000256" key="1">
    <source>
        <dbReference type="SAM" id="MobiDB-lite"/>
    </source>
</evidence>
<dbReference type="EMBL" id="BAAAIH010000015">
    <property type="protein sequence ID" value="GAA1270671.1"/>
    <property type="molecule type" value="Genomic_DNA"/>
</dbReference>
<sequence length="81" mass="8695">MPTPIPGLVADPRISGPLDPGFPDPEELQPGHGPGWSSRGFSGVQPLMGGLEDQAVRDRVLLSRSWLKATVLWELLPVGEI</sequence>